<feature type="domain" description="MobA/VirD2-like nuclease" evidence="2">
    <location>
        <begin position="38"/>
        <end position="160"/>
    </location>
</feature>
<evidence type="ECO:0000313" key="3">
    <source>
        <dbReference type="EMBL" id="GLQ25445.1"/>
    </source>
</evidence>
<proteinExistence type="predicted"/>
<accession>A0ABQ5VF70</accession>
<feature type="region of interest" description="Disordered" evidence="1">
    <location>
        <begin position="412"/>
        <end position="437"/>
    </location>
</feature>
<reference evidence="3" key="1">
    <citation type="journal article" date="2014" name="Int. J. Syst. Evol. Microbiol.">
        <title>Complete genome of a new Firmicutes species belonging to the dominant human colonic microbiota ('Ruminococcus bicirculans') reveals two chromosomes and a selective capacity to utilize plant glucans.</title>
        <authorList>
            <consortium name="NISC Comparative Sequencing Program"/>
            <person name="Wegmann U."/>
            <person name="Louis P."/>
            <person name="Goesmann A."/>
            <person name="Henrissat B."/>
            <person name="Duncan S.H."/>
            <person name="Flint H.J."/>
        </authorList>
    </citation>
    <scope>NUCLEOTIDE SEQUENCE</scope>
    <source>
        <strain evidence="3">NBRC 109915</strain>
    </source>
</reference>
<name>A0ABQ5VF70_9RHOB</name>
<protein>
    <recommendedName>
        <fullName evidence="2">MobA/VirD2-like nuclease domain-containing protein</fullName>
    </recommendedName>
</protein>
<feature type="compositionally biased region" description="Polar residues" evidence="1">
    <location>
        <begin position="412"/>
        <end position="426"/>
    </location>
</feature>
<dbReference type="Proteomes" id="UP001161388">
    <property type="component" value="Unassembled WGS sequence"/>
</dbReference>
<gene>
    <name evidence="3" type="ORF">GCM10007927_02480</name>
</gene>
<feature type="compositionally biased region" description="Basic and acidic residues" evidence="1">
    <location>
        <begin position="308"/>
        <end position="323"/>
    </location>
</feature>
<organism evidence="3 4">
    <name type="scientific">Sulfitobacter pacificus</name>
    <dbReference type="NCBI Taxonomy" id="1499314"/>
    <lineage>
        <taxon>Bacteria</taxon>
        <taxon>Pseudomonadati</taxon>
        <taxon>Pseudomonadota</taxon>
        <taxon>Alphaproteobacteria</taxon>
        <taxon>Rhodobacterales</taxon>
        <taxon>Roseobacteraceae</taxon>
        <taxon>Sulfitobacter</taxon>
    </lineage>
</organism>
<dbReference type="EMBL" id="BSNL01000001">
    <property type="protein sequence ID" value="GLQ25445.1"/>
    <property type="molecule type" value="Genomic_DNA"/>
</dbReference>
<dbReference type="RefSeq" id="WP_284369778.1">
    <property type="nucleotide sequence ID" value="NZ_BSNL01000001.1"/>
</dbReference>
<feature type="region of interest" description="Disordered" evidence="1">
    <location>
        <begin position="308"/>
        <end position="329"/>
    </location>
</feature>
<evidence type="ECO:0000259" key="2">
    <source>
        <dbReference type="Pfam" id="PF03432"/>
    </source>
</evidence>
<comment type="caution">
    <text evidence="3">The sequence shown here is derived from an EMBL/GenBank/DDBJ whole genome shotgun (WGS) entry which is preliminary data.</text>
</comment>
<sequence length="437" mass="50034">MDARDIDTGLGRKVMILKGSERGGANALATHLMNDRDNDHLSMVELRGFVSDTLSGALSEAHAISKATRCKQFMFSLSLNPPKDHTATEEEFLQAADRAEQALGLDGQPRAIVIHEKEGRRHAHVVWSRIDADEMKAINLSHFKNKLRDLSRDLFLDYGWVLPDGLATYGNKSPLNFTLEEWQQAKRQGVDPREIKQAFQQAWQRSDGVIGLCNALEERGYFLAKGDRRGFVALDVEGQVYSLAKWTGLKAKDVSAKLGSPNDLPSVDDTRLRIRSKISQQMRDYIAQIKTRHCEDAEPLRLEQRTMKRAHGSERERLKKGQEQRWSSENNMRCDRLNKGLRGLFDRLSGKVKTIRSANEFEARQCAKRDQEQRDFMIKAQMKERQELQVRVQKLRSKQKQDRVLLARNISSSLRRKNVSPQPSKTMSRRFGHDLSL</sequence>
<dbReference type="Pfam" id="PF03432">
    <property type="entry name" value="Relaxase"/>
    <property type="match status" value="1"/>
</dbReference>
<reference evidence="3" key="2">
    <citation type="submission" date="2023-01" db="EMBL/GenBank/DDBJ databases">
        <title>Draft genome sequence of Sulfitobacter pacificus strain NBRC 109915.</title>
        <authorList>
            <person name="Sun Q."/>
            <person name="Mori K."/>
        </authorList>
    </citation>
    <scope>NUCLEOTIDE SEQUENCE</scope>
    <source>
        <strain evidence="3">NBRC 109915</strain>
    </source>
</reference>
<dbReference type="InterPro" id="IPR005094">
    <property type="entry name" value="Endonuclease_MobA/VirD2"/>
</dbReference>
<evidence type="ECO:0000313" key="4">
    <source>
        <dbReference type="Proteomes" id="UP001161388"/>
    </source>
</evidence>
<evidence type="ECO:0000256" key="1">
    <source>
        <dbReference type="SAM" id="MobiDB-lite"/>
    </source>
</evidence>
<keyword evidence="4" id="KW-1185">Reference proteome</keyword>